<feature type="non-terminal residue" evidence="1">
    <location>
        <position position="127"/>
    </location>
</feature>
<sequence length="127" mass="14651">MEDFEENNYGISYSSIDNNEIDNLSVDSSCINDDTMEVNETSEPLQPRTRSFVWKYFVKEKKTSYARCTLCISKKILIKCIDGSTSSHRKHLTKHVGKVSELDKEKKKLNVSVIDMLQNQQTVNNRP</sequence>
<gene>
    <name evidence="1" type="ORF">RPERSI_LOCUS34269</name>
</gene>
<dbReference type="Proteomes" id="UP000789920">
    <property type="component" value="Unassembled WGS sequence"/>
</dbReference>
<reference evidence="1" key="1">
    <citation type="submission" date="2021-06" db="EMBL/GenBank/DDBJ databases">
        <authorList>
            <person name="Kallberg Y."/>
            <person name="Tangrot J."/>
            <person name="Rosling A."/>
        </authorList>
    </citation>
    <scope>NUCLEOTIDE SEQUENCE</scope>
    <source>
        <strain evidence="1">MA461A</strain>
    </source>
</reference>
<proteinExistence type="predicted"/>
<evidence type="ECO:0000313" key="1">
    <source>
        <dbReference type="EMBL" id="CAG8846682.1"/>
    </source>
</evidence>
<organism evidence="1 2">
    <name type="scientific">Racocetra persica</name>
    <dbReference type="NCBI Taxonomy" id="160502"/>
    <lineage>
        <taxon>Eukaryota</taxon>
        <taxon>Fungi</taxon>
        <taxon>Fungi incertae sedis</taxon>
        <taxon>Mucoromycota</taxon>
        <taxon>Glomeromycotina</taxon>
        <taxon>Glomeromycetes</taxon>
        <taxon>Diversisporales</taxon>
        <taxon>Gigasporaceae</taxon>
        <taxon>Racocetra</taxon>
    </lineage>
</organism>
<name>A0ACA9SSE9_9GLOM</name>
<evidence type="ECO:0000313" key="2">
    <source>
        <dbReference type="Proteomes" id="UP000789920"/>
    </source>
</evidence>
<comment type="caution">
    <text evidence="1">The sequence shown here is derived from an EMBL/GenBank/DDBJ whole genome shotgun (WGS) entry which is preliminary data.</text>
</comment>
<dbReference type="EMBL" id="CAJVQC010152373">
    <property type="protein sequence ID" value="CAG8846682.1"/>
    <property type="molecule type" value="Genomic_DNA"/>
</dbReference>
<keyword evidence="2" id="KW-1185">Reference proteome</keyword>
<protein>
    <submittedName>
        <fullName evidence="1">12476_t:CDS:1</fullName>
    </submittedName>
</protein>
<accession>A0ACA9SSE9</accession>